<accession>A0ABR0HTK1</accession>
<dbReference type="RefSeq" id="XP_062797520.1">
    <property type="nucleotide sequence ID" value="XM_062948736.1"/>
</dbReference>
<evidence type="ECO:0000313" key="3">
    <source>
        <dbReference type="Proteomes" id="UP001323617"/>
    </source>
</evidence>
<dbReference type="InterPro" id="IPR036188">
    <property type="entry name" value="FAD/NAD-bd_sf"/>
</dbReference>
<dbReference type="Pfam" id="PF01593">
    <property type="entry name" value="Amino_oxidase"/>
    <property type="match status" value="1"/>
</dbReference>
<feature type="domain" description="Amine oxidase" evidence="1">
    <location>
        <begin position="100"/>
        <end position="572"/>
    </location>
</feature>
<evidence type="ECO:0000313" key="2">
    <source>
        <dbReference type="EMBL" id="KAK4671224.1"/>
    </source>
</evidence>
<dbReference type="EMBL" id="JAFFHC010000006">
    <property type="protein sequence ID" value="KAK4671224.1"/>
    <property type="molecule type" value="Genomic_DNA"/>
</dbReference>
<evidence type="ECO:0000259" key="1">
    <source>
        <dbReference type="Pfam" id="PF01593"/>
    </source>
</evidence>
<dbReference type="Gene3D" id="1.10.10.1620">
    <property type="match status" value="1"/>
</dbReference>
<dbReference type="InterPro" id="IPR050281">
    <property type="entry name" value="Flavin_monoamine_oxidase"/>
</dbReference>
<protein>
    <recommendedName>
        <fullName evidence="1">Amine oxidase domain-containing protein</fullName>
    </recommendedName>
</protein>
<dbReference type="PANTHER" id="PTHR10742:SF342">
    <property type="entry name" value="AMINE OXIDASE"/>
    <property type="match status" value="1"/>
</dbReference>
<sequence length="624" mass="69471">MSTTTTTSIKARWAQRLIRIKLAAELNALQEKESFRGGHPEGGLAGWLPISSTEGPFTWDNLPHDISLEHDEGHRHCHDGDGAGDFTLPAHKVCIVGAGVAGLYIAMILDSLKISYDILEANPNRLGGRCYTYRFSEEPHDYYDIGAMRYPKIPTMQRTFDLFELTKMPLIPYYLDGPANPKLFNDRFFAHGVIDPYHVSRRNGGGVPDDVVDNVDKLLNDAFGPYKDELAKDFDKGFDNLMTVDDYSTREFLRRGGPDGTLPKYDFFAIQWMETQGTSTNLFDQAFSESVMDSFDFENPTHDVEWFCIEGGTSLLADAMQASLSTKVETGKRVEVISINWTSHDDGNMSVKCAGETEVRTGYSTVFSTTTLGCLGRMDLRSLQLHPSQKDAIRALHYDESVKVALKFSYPWWIVDCGITEGGVASTDLPLRTCVYPSYNLHDGKENPAVLLASYTWAQDATRVGSLVNNRASPAGEEELVELILRNLALLHAETISYDKIRAAFTGVHHAYSWPQDPNTAGAFALFGPGQFSNLYPYLTRPAADSKFHIVGEASSAHHAWIVGALDSAVAAVLRFLKRFELRNQLRELEEKWGGVEELETGAKGTLHLQVAMGMLREKNQVKV</sequence>
<dbReference type="Gene3D" id="3.90.660.10">
    <property type="match status" value="1"/>
</dbReference>
<dbReference type="SUPFAM" id="SSF51905">
    <property type="entry name" value="FAD/NAD(P)-binding domain"/>
    <property type="match status" value="1"/>
</dbReference>
<keyword evidence="3" id="KW-1185">Reference proteome</keyword>
<reference evidence="2 3" key="1">
    <citation type="journal article" date="2023" name="bioRxiv">
        <title>High-quality genome assemblies of four members of thePodospora anserinaspecies complex.</title>
        <authorList>
            <person name="Ament-Velasquez S.L."/>
            <person name="Vogan A.A."/>
            <person name="Wallerman O."/>
            <person name="Hartmann F."/>
            <person name="Gautier V."/>
            <person name="Silar P."/>
            <person name="Giraud T."/>
            <person name="Johannesson H."/>
        </authorList>
    </citation>
    <scope>NUCLEOTIDE SEQUENCE [LARGE SCALE GENOMIC DNA]</scope>
    <source>
        <strain evidence="2 3">CBS 124.78</strain>
    </source>
</reference>
<organism evidence="2 3">
    <name type="scientific">Podospora pseudoanserina</name>
    <dbReference type="NCBI Taxonomy" id="2609844"/>
    <lineage>
        <taxon>Eukaryota</taxon>
        <taxon>Fungi</taxon>
        <taxon>Dikarya</taxon>
        <taxon>Ascomycota</taxon>
        <taxon>Pezizomycotina</taxon>
        <taxon>Sordariomycetes</taxon>
        <taxon>Sordariomycetidae</taxon>
        <taxon>Sordariales</taxon>
        <taxon>Podosporaceae</taxon>
        <taxon>Podospora</taxon>
    </lineage>
</organism>
<dbReference type="InterPro" id="IPR002937">
    <property type="entry name" value="Amino_oxidase"/>
</dbReference>
<comment type="caution">
    <text evidence="2">The sequence shown here is derived from an EMBL/GenBank/DDBJ whole genome shotgun (WGS) entry which is preliminary data.</text>
</comment>
<dbReference type="SUPFAM" id="SSF54373">
    <property type="entry name" value="FAD-linked reductases, C-terminal domain"/>
    <property type="match status" value="1"/>
</dbReference>
<gene>
    <name evidence="2" type="ORF">QC764_602230</name>
</gene>
<dbReference type="Proteomes" id="UP001323617">
    <property type="component" value="Unassembled WGS sequence"/>
</dbReference>
<dbReference type="GeneID" id="87969601"/>
<proteinExistence type="predicted"/>
<dbReference type="PANTHER" id="PTHR10742">
    <property type="entry name" value="FLAVIN MONOAMINE OXIDASE"/>
    <property type="match status" value="1"/>
</dbReference>
<dbReference type="Gene3D" id="3.50.50.60">
    <property type="entry name" value="FAD/NAD(P)-binding domain"/>
    <property type="match status" value="1"/>
</dbReference>
<name>A0ABR0HTK1_9PEZI</name>